<evidence type="ECO:0000313" key="1">
    <source>
        <dbReference type="EMBL" id="QIG44215.1"/>
    </source>
</evidence>
<proteinExistence type="predicted"/>
<dbReference type="Proteomes" id="UP000502996">
    <property type="component" value="Chromosome"/>
</dbReference>
<gene>
    <name evidence="1" type="ORF">G5V58_16820</name>
</gene>
<dbReference type="Pfam" id="PF10698">
    <property type="entry name" value="DUF2505"/>
    <property type="match status" value="1"/>
</dbReference>
<dbReference type="RefSeq" id="WP_165235228.1">
    <property type="nucleotide sequence ID" value="NZ_CP049257.1"/>
</dbReference>
<keyword evidence="2" id="KW-1185">Reference proteome</keyword>
<name>A0A6G6WGJ8_9ACTN</name>
<dbReference type="Gene3D" id="3.30.530.20">
    <property type="match status" value="1"/>
</dbReference>
<dbReference type="AlphaFoldDB" id="A0A6G6WGJ8"/>
<dbReference type="InterPro" id="IPR019639">
    <property type="entry name" value="DUF2505"/>
</dbReference>
<organism evidence="1 2">
    <name type="scientific">Nocardioides anomalus</name>
    <dbReference type="NCBI Taxonomy" id="2712223"/>
    <lineage>
        <taxon>Bacteria</taxon>
        <taxon>Bacillati</taxon>
        <taxon>Actinomycetota</taxon>
        <taxon>Actinomycetes</taxon>
        <taxon>Propionibacteriales</taxon>
        <taxon>Nocardioidaceae</taxon>
        <taxon>Nocardioides</taxon>
    </lineage>
</organism>
<dbReference type="EMBL" id="CP049257">
    <property type="protein sequence ID" value="QIG44215.1"/>
    <property type="molecule type" value="Genomic_DNA"/>
</dbReference>
<accession>A0A6G6WGJ8</accession>
<protein>
    <submittedName>
        <fullName evidence="1">DUF2505 domain-containing protein</fullName>
    </submittedName>
</protein>
<sequence length="160" mass="17628">MTTRVTRELTYDAPAAEVHRMLTTASFRQEVCDRLRVVSATVSVHHDAVATEVVIDQVQRADGLPSIATKLLGDTVHVVQRERWTTPTRADVEVSVPGRPGEMRGTVRLEERGVVTVEVVELDVRVRVPLAGGRLEALVADLLDRALDVEHTTGQNYLSP</sequence>
<evidence type="ECO:0000313" key="2">
    <source>
        <dbReference type="Proteomes" id="UP000502996"/>
    </source>
</evidence>
<dbReference type="InterPro" id="IPR023393">
    <property type="entry name" value="START-like_dom_sf"/>
</dbReference>
<dbReference type="KEGG" id="nano:G5V58_16820"/>
<reference evidence="1 2" key="1">
    <citation type="submission" date="2020-02" db="EMBL/GenBank/DDBJ databases">
        <title>Full genome sequence of Nocardioides sp. R-3366.</title>
        <authorList>
            <person name="Im W.-T."/>
        </authorList>
    </citation>
    <scope>NUCLEOTIDE SEQUENCE [LARGE SCALE GENOMIC DNA]</scope>
    <source>
        <strain evidence="1 2">R-3366</strain>
    </source>
</reference>